<evidence type="ECO:0000259" key="1">
    <source>
        <dbReference type="Pfam" id="PF18962"/>
    </source>
</evidence>
<dbReference type="InterPro" id="IPR026444">
    <property type="entry name" value="Secre_tail"/>
</dbReference>
<organism evidence="2">
    <name type="scientific">bioreactor metagenome</name>
    <dbReference type="NCBI Taxonomy" id="1076179"/>
    <lineage>
        <taxon>unclassified sequences</taxon>
        <taxon>metagenomes</taxon>
        <taxon>ecological metagenomes</taxon>
    </lineage>
</organism>
<dbReference type="EMBL" id="VSSQ01041050">
    <property type="protein sequence ID" value="MPM94406.1"/>
    <property type="molecule type" value="Genomic_DNA"/>
</dbReference>
<accession>A0A645DYI9</accession>
<proteinExistence type="predicted"/>
<dbReference type="AlphaFoldDB" id="A0A645DYI9"/>
<dbReference type="Pfam" id="PF18962">
    <property type="entry name" value="Por_Secre_tail"/>
    <property type="match status" value="1"/>
</dbReference>
<reference evidence="2" key="1">
    <citation type="submission" date="2019-08" db="EMBL/GenBank/DDBJ databases">
        <authorList>
            <person name="Kucharzyk K."/>
            <person name="Murdoch R.W."/>
            <person name="Higgins S."/>
            <person name="Loffler F."/>
        </authorList>
    </citation>
    <scope>NUCLEOTIDE SEQUENCE</scope>
</reference>
<evidence type="ECO:0000313" key="2">
    <source>
        <dbReference type="EMBL" id="MPM94406.1"/>
    </source>
</evidence>
<gene>
    <name evidence="2" type="ORF">SDC9_141552</name>
</gene>
<sequence length="331" mass="36909">MFILEHFCNYDEELALANNGMYLWRKVNNAFSQAAMGYSSDSDFGGMNSLPRKWVGYAESHDEERNFFKAKTYGSGTVKTDSLYRISRVPLNIAFATLIPGPKMLWEFQELGYDYSIESQGGRTNAKPSAWGWLDLAHRKAVYETVSKIISIRKLFPIAFTEGNFDLQIGTSNWDNGRVITLTHSDLNLVVMGNFKPDAAATIYATFPKTGMWYNAITGESTDVSSNNTSYSVNAGQVLILADRKINFASGVDNPVVEEQNDFLYPTVTSGKVYIKDGFSLNEVKIFNLQGQQVKAMTNVNEFDLSELPAGLYLVTMKTPSVDMAGKVLKN</sequence>
<dbReference type="SUPFAM" id="SSF51445">
    <property type="entry name" value="(Trans)glycosidases"/>
    <property type="match status" value="1"/>
</dbReference>
<feature type="domain" description="Secretion system C-terminal sorting" evidence="1">
    <location>
        <begin position="264"/>
        <end position="321"/>
    </location>
</feature>
<comment type="caution">
    <text evidence="2">The sequence shown here is derived from an EMBL/GenBank/DDBJ whole genome shotgun (WGS) entry which is preliminary data.</text>
</comment>
<dbReference type="Gene3D" id="3.20.20.80">
    <property type="entry name" value="Glycosidases"/>
    <property type="match status" value="1"/>
</dbReference>
<dbReference type="InterPro" id="IPR017853">
    <property type="entry name" value="GH"/>
</dbReference>
<protein>
    <recommendedName>
        <fullName evidence="1">Secretion system C-terminal sorting domain-containing protein</fullName>
    </recommendedName>
</protein>
<name>A0A645DYI9_9ZZZZ</name>
<dbReference type="NCBIfam" id="TIGR04183">
    <property type="entry name" value="Por_Secre_tail"/>
    <property type="match status" value="1"/>
</dbReference>